<evidence type="ECO:0000256" key="6">
    <source>
        <dbReference type="ARBA" id="ARBA00023152"/>
    </source>
</evidence>
<comment type="function">
    <text evidence="2 9">Catalyzes the interconversion of 2-phosphoglycerate and 3-phosphoglycerate.</text>
</comment>
<evidence type="ECO:0000256" key="1">
    <source>
        <dbReference type="ARBA" id="ARBA00000370"/>
    </source>
</evidence>
<dbReference type="FunFam" id="3.40.1450.10:FF:000002">
    <property type="entry name" value="2,3-bisphosphoglycerate-independent phosphoglycerate mutase"/>
    <property type="match status" value="1"/>
</dbReference>
<feature type="binding site" evidence="9 13">
    <location>
        <position position="478"/>
    </location>
    <ligand>
        <name>Mn(2+)</name>
        <dbReference type="ChEBI" id="CHEBI:29035"/>
        <label>1</label>
    </ligand>
</feature>
<feature type="binding site" evidence="9 12">
    <location>
        <begin position="157"/>
        <end position="158"/>
    </location>
    <ligand>
        <name>substrate</name>
    </ligand>
</feature>
<evidence type="ECO:0000256" key="13">
    <source>
        <dbReference type="PIRSR" id="PIRSR001492-3"/>
    </source>
</evidence>
<feature type="binding site" evidence="9 13">
    <location>
        <position position="459"/>
    </location>
    <ligand>
        <name>Mn(2+)</name>
        <dbReference type="ChEBI" id="CHEBI:29035"/>
        <label>2</label>
    </ligand>
</feature>
<comment type="caution">
    <text evidence="16">The sequence shown here is derived from an EMBL/GenBank/DDBJ whole genome shotgun (WGS) entry which is preliminary data.</text>
</comment>
<dbReference type="Pfam" id="PF01676">
    <property type="entry name" value="Metalloenzyme"/>
    <property type="match status" value="1"/>
</dbReference>
<dbReference type="NCBIfam" id="TIGR01307">
    <property type="entry name" value="pgm_bpd_ind"/>
    <property type="match status" value="1"/>
</dbReference>
<dbReference type="InterPro" id="IPR036646">
    <property type="entry name" value="PGAM_B_sf"/>
</dbReference>
<dbReference type="InterPro" id="IPR017850">
    <property type="entry name" value="Alkaline_phosphatase_core_sf"/>
</dbReference>
<evidence type="ECO:0000256" key="12">
    <source>
        <dbReference type="PIRSR" id="PIRSR001492-2"/>
    </source>
</evidence>
<proteinExistence type="inferred from homology"/>
<comment type="subunit">
    <text evidence="9">Monomer.</text>
</comment>
<dbReference type="GO" id="GO:0030145">
    <property type="term" value="F:manganese ion binding"/>
    <property type="evidence" value="ECO:0007669"/>
    <property type="project" value="UniProtKB-UniRule"/>
</dbReference>
<feature type="binding site" evidence="9 13">
    <location>
        <position position="64"/>
    </location>
    <ligand>
        <name>Mn(2+)</name>
        <dbReference type="ChEBI" id="CHEBI:29035"/>
        <label>2</label>
    </ligand>
</feature>
<feature type="domain" description="BPG-independent PGAM N-terminal" evidence="15">
    <location>
        <begin position="84"/>
        <end position="314"/>
    </location>
</feature>
<dbReference type="PANTHER" id="PTHR31637:SF0">
    <property type="entry name" value="2,3-BISPHOSPHOGLYCERATE-INDEPENDENT PHOSPHOGLYCERATE MUTASE"/>
    <property type="match status" value="1"/>
</dbReference>
<feature type="binding site" evidence="9 12">
    <location>
        <begin position="265"/>
        <end position="268"/>
    </location>
    <ligand>
        <name>substrate</name>
    </ligand>
</feature>
<dbReference type="GO" id="GO:0006096">
    <property type="term" value="P:glycolytic process"/>
    <property type="evidence" value="ECO:0007669"/>
    <property type="project" value="UniProtKB-UniRule"/>
</dbReference>
<evidence type="ECO:0000259" key="15">
    <source>
        <dbReference type="Pfam" id="PF06415"/>
    </source>
</evidence>
<comment type="similarity">
    <text evidence="4 9">Belongs to the BPG-independent phosphoglycerate mutase family.</text>
</comment>
<dbReference type="InterPro" id="IPR005995">
    <property type="entry name" value="Pgm_bpd_ind"/>
</dbReference>
<feature type="binding site" evidence="9 13">
    <location>
        <position position="460"/>
    </location>
    <ligand>
        <name>Mn(2+)</name>
        <dbReference type="ChEBI" id="CHEBI:29035"/>
        <label>2</label>
    </ligand>
</feature>
<feature type="binding site" evidence="9 12">
    <location>
        <position position="189"/>
    </location>
    <ligand>
        <name>substrate</name>
    </ligand>
</feature>
<dbReference type="HAMAP" id="MF_01038">
    <property type="entry name" value="GpmI"/>
    <property type="match status" value="1"/>
</dbReference>
<keyword evidence="6 9" id="KW-0324">Glycolysis</keyword>
<feature type="active site" description="Phosphoserine intermediate" evidence="9 11">
    <location>
        <position position="64"/>
    </location>
</feature>
<feature type="binding site" evidence="9 12">
    <location>
        <position position="195"/>
    </location>
    <ligand>
        <name>substrate</name>
    </ligand>
</feature>
<evidence type="ECO:0000256" key="4">
    <source>
        <dbReference type="ARBA" id="ARBA00008819"/>
    </source>
</evidence>
<reference evidence="16 17" key="1">
    <citation type="journal article" date="2016" name="Nat. Commun.">
        <title>Thousands of microbial genomes shed light on interconnected biogeochemical processes in an aquifer system.</title>
        <authorList>
            <person name="Anantharaman K."/>
            <person name="Brown C.T."/>
            <person name="Hug L.A."/>
            <person name="Sharon I."/>
            <person name="Castelle C.J."/>
            <person name="Probst A.J."/>
            <person name="Thomas B.C."/>
            <person name="Singh A."/>
            <person name="Wilkins M.J."/>
            <person name="Karaoz U."/>
            <person name="Brodie E.L."/>
            <person name="Williams K.H."/>
            <person name="Hubbard S.S."/>
            <person name="Banfield J.F."/>
        </authorList>
    </citation>
    <scope>NUCLEOTIDE SEQUENCE [LARGE SCALE GENOMIC DNA]</scope>
</reference>
<evidence type="ECO:0000259" key="14">
    <source>
        <dbReference type="Pfam" id="PF01676"/>
    </source>
</evidence>
<dbReference type="Pfam" id="PF06415">
    <property type="entry name" value="iPGM_N"/>
    <property type="match status" value="1"/>
</dbReference>
<evidence type="ECO:0000256" key="2">
    <source>
        <dbReference type="ARBA" id="ARBA00002315"/>
    </source>
</evidence>
<dbReference type="PANTHER" id="PTHR31637">
    <property type="entry name" value="2,3-BISPHOSPHOGLYCERATE-INDEPENDENT PHOSPHOGLYCERATE MUTASE"/>
    <property type="match status" value="1"/>
</dbReference>
<feature type="binding site" evidence="9 13">
    <location>
        <position position="418"/>
    </location>
    <ligand>
        <name>Mn(2+)</name>
        <dbReference type="ChEBI" id="CHEBI:29035"/>
        <label>1</label>
    </ligand>
</feature>
<dbReference type="Gene3D" id="3.40.1450.10">
    <property type="entry name" value="BPG-independent phosphoglycerate mutase, domain B"/>
    <property type="match status" value="1"/>
</dbReference>
<keyword evidence="8 9" id="KW-0413">Isomerase</keyword>
<organism evidence="16 17">
    <name type="scientific">Candidatus Curtissbacteria bacterium RIFCSPLOWO2_01_FULL_42_50</name>
    <dbReference type="NCBI Taxonomy" id="1797730"/>
    <lineage>
        <taxon>Bacteria</taxon>
        <taxon>Candidatus Curtissiibacteriota</taxon>
    </lineage>
</organism>
<name>A0A1F5H4F0_9BACT</name>
<dbReference type="GO" id="GO:0005829">
    <property type="term" value="C:cytosol"/>
    <property type="evidence" value="ECO:0007669"/>
    <property type="project" value="TreeGrafter"/>
</dbReference>
<feature type="domain" description="Metalloenzyme" evidence="14">
    <location>
        <begin position="6"/>
        <end position="518"/>
    </location>
</feature>
<dbReference type="InterPro" id="IPR006124">
    <property type="entry name" value="Metalloenzyme"/>
</dbReference>
<evidence type="ECO:0000256" key="11">
    <source>
        <dbReference type="PIRSR" id="PIRSR001492-1"/>
    </source>
</evidence>
<dbReference type="EC" id="5.4.2.12" evidence="9 10"/>
<dbReference type="Proteomes" id="UP000177039">
    <property type="component" value="Unassembled WGS sequence"/>
</dbReference>
<dbReference type="EMBL" id="MFBT01000027">
    <property type="protein sequence ID" value="OGD98981.1"/>
    <property type="molecule type" value="Genomic_DNA"/>
</dbReference>
<evidence type="ECO:0000313" key="17">
    <source>
        <dbReference type="Proteomes" id="UP000177039"/>
    </source>
</evidence>
<feature type="binding site" evidence="9 12">
    <location>
        <position position="351"/>
    </location>
    <ligand>
        <name>substrate</name>
    </ligand>
</feature>
<comment type="catalytic activity">
    <reaction evidence="1 9">
        <text>(2R)-2-phosphoglycerate = (2R)-3-phosphoglycerate</text>
        <dbReference type="Rhea" id="RHEA:15901"/>
        <dbReference type="ChEBI" id="CHEBI:58272"/>
        <dbReference type="ChEBI" id="CHEBI:58289"/>
        <dbReference type="EC" id="5.4.2.12"/>
    </reaction>
</comment>
<dbReference type="GO" id="GO:0004619">
    <property type="term" value="F:phosphoglycerate mutase activity"/>
    <property type="evidence" value="ECO:0007669"/>
    <property type="project" value="UniProtKB-UniRule"/>
</dbReference>
<evidence type="ECO:0000256" key="3">
    <source>
        <dbReference type="ARBA" id="ARBA00004798"/>
    </source>
</evidence>
<dbReference type="InterPro" id="IPR011258">
    <property type="entry name" value="BPG-indep_PGM_N"/>
</dbReference>
<protein>
    <recommendedName>
        <fullName evidence="9 10">2,3-bisphosphoglycerate-independent phosphoglycerate mutase</fullName>
        <shortName evidence="9">BPG-independent PGAM</shortName>
        <shortName evidence="9">Phosphoglyceromutase</shortName>
        <shortName evidence="9">iPGM</shortName>
        <ecNumber evidence="9 10">5.4.2.12</ecNumber>
    </recommendedName>
</protein>
<evidence type="ECO:0000256" key="9">
    <source>
        <dbReference type="HAMAP-Rule" id="MF_01038"/>
    </source>
</evidence>
<sequence length="530" mass="58261">MISKPKPLILCILDGWGIAPHNPGNAISLAQPVNFNSLWFSYPHTILLTSGQSVGLPAAEAGNSEVGHLNLGAGRIVFQDLLRINLAITNGSFFENEAFLKACKHRETNDSRIHLMGLVSPGVVHSEIKHLYALLKLLQQESINPSKIKIHLFTDGRDSPPTSAKIYLQEILKRLREENLGEIATLSGRYFAMDRDNRWDRTEKAYTTLLGKSPNLQTDPVVSIEKSYSEGKTDEFIEPIVFVDNNGNPVGPIASGDSVIFFNYRPDRARQLTQAFVLENFKSLQTSSGEGVKTFSRGPKLANLFFVTMTEYEKGLPVSAVAFPHRGVVMPVARVFSEINDRQLHIAETEKYAHVTYFFNGGQELPFNGEDRILVNSKKVASYDQAPEMSTPEITKHLIGRINNRVYDFIVVNLANADMVGHTGNLNATIQGIQAIDIHLGIIAKAALSAGGGVIITADHGNAEEMINPKTARIDTEHNANPAPCILVFKELRGVNTQLPRGILADIAPTILGILKISKPSQMTGRNLLD</sequence>
<dbReference type="UniPathway" id="UPA00109">
    <property type="reaction ID" value="UER00186"/>
</dbReference>
<dbReference type="PIRSF" id="PIRSF001492">
    <property type="entry name" value="IPGAM"/>
    <property type="match status" value="1"/>
</dbReference>
<evidence type="ECO:0000313" key="16">
    <source>
        <dbReference type="EMBL" id="OGD98981.1"/>
    </source>
</evidence>
<gene>
    <name evidence="9" type="primary">gpmI</name>
    <name evidence="16" type="ORF">A3B54_01160</name>
</gene>
<dbReference type="GO" id="GO:0006007">
    <property type="term" value="P:glucose catabolic process"/>
    <property type="evidence" value="ECO:0007669"/>
    <property type="project" value="InterPro"/>
</dbReference>
<feature type="binding site" evidence="9 13">
    <location>
        <position position="14"/>
    </location>
    <ligand>
        <name>Mn(2+)</name>
        <dbReference type="ChEBI" id="CHEBI:29035"/>
        <label>2</label>
    </ligand>
</feature>
<dbReference type="Gene3D" id="3.40.720.10">
    <property type="entry name" value="Alkaline Phosphatase, subunit A"/>
    <property type="match status" value="1"/>
</dbReference>
<dbReference type="SUPFAM" id="SSF64158">
    <property type="entry name" value="2,3-Bisphosphoglycerate-independent phosphoglycerate mutase, substrate-binding domain"/>
    <property type="match status" value="1"/>
</dbReference>
<evidence type="ECO:0000256" key="5">
    <source>
        <dbReference type="ARBA" id="ARBA00022723"/>
    </source>
</evidence>
<feature type="binding site" evidence="9 12">
    <location>
        <position position="125"/>
    </location>
    <ligand>
        <name>substrate</name>
    </ligand>
</feature>
<dbReference type="AlphaFoldDB" id="A0A1F5H4F0"/>
<keyword evidence="5 9" id="KW-0479">Metal-binding</keyword>
<evidence type="ECO:0000256" key="7">
    <source>
        <dbReference type="ARBA" id="ARBA00023211"/>
    </source>
</evidence>
<dbReference type="CDD" id="cd16010">
    <property type="entry name" value="iPGM"/>
    <property type="match status" value="1"/>
</dbReference>
<accession>A0A1F5H4F0</accession>
<keyword evidence="7 9" id="KW-0464">Manganese</keyword>
<evidence type="ECO:0000256" key="10">
    <source>
        <dbReference type="NCBIfam" id="TIGR01307"/>
    </source>
</evidence>
<feature type="binding site" evidence="9 13">
    <location>
        <position position="422"/>
    </location>
    <ligand>
        <name>Mn(2+)</name>
        <dbReference type="ChEBI" id="CHEBI:29035"/>
        <label>1</label>
    </ligand>
</feature>
<comment type="pathway">
    <text evidence="3 9">Carbohydrate degradation; glycolysis; pyruvate from D-glyceraldehyde 3-phosphate: step 3/5.</text>
</comment>
<dbReference type="SUPFAM" id="SSF53649">
    <property type="entry name" value="Alkaline phosphatase-like"/>
    <property type="match status" value="1"/>
</dbReference>
<comment type="cofactor">
    <cofactor evidence="9">
        <name>Mn(2+)</name>
        <dbReference type="ChEBI" id="CHEBI:29035"/>
    </cofactor>
    <text evidence="9">Binds 2 manganese ions per subunit.</text>
</comment>
<evidence type="ECO:0000256" key="8">
    <source>
        <dbReference type="ARBA" id="ARBA00023235"/>
    </source>
</evidence>